<dbReference type="EMBL" id="KZ302071">
    <property type="protein sequence ID" value="PFH48227.1"/>
    <property type="molecule type" value="Genomic_DNA"/>
</dbReference>
<dbReference type="Pfam" id="PF01565">
    <property type="entry name" value="FAD_binding_4"/>
    <property type="match status" value="1"/>
</dbReference>
<accession>A0A2A9NIZ9</accession>
<dbReference type="STRING" id="703135.A0A2A9NIZ9"/>
<dbReference type="InterPro" id="IPR012951">
    <property type="entry name" value="BBE"/>
</dbReference>
<name>A0A2A9NIZ9_9AGAR</name>
<evidence type="ECO:0000259" key="6">
    <source>
        <dbReference type="PROSITE" id="PS51387"/>
    </source>
</evidence>
<keyword evidence="3" id="KW-0274">FAD</keyword>
<organism evidence="7 8">
    <name type="scientific">Amanita thiersii Skay4041</name>
    <dbReference type="NCBI Taxonomy" id="703135"/>
    <lineage>
        <taxon>Eukaryota</taxon>
        <taxon>Fungi</taxon>
        <taxon>Dikarya</taxon>
        <taxon>Basidiomycota</taxon>
        <taxon>Agaricomycotina</taxon>
        <taxon>Agaricomycetes</taxon>
        <taxon>Agaricomycetidae</taxon>
        <taxon>Agaricales</taxon>
        <taxon>Pluteineae</taxon>
        <taxon>Amanitaceae</taxon>
        <taxon>Amanita</taxon>
    </lineage>
</organism>
<dbReference type="SUPFAM" id="SSF56176">
    <property type="entry name" value="FAD-binding/transporter-associated domain-like"/>
    <property type="match status" value="1"/>
</dbReference>
<dbReference type="GO" id="GO:0071949">
    <property type="term" value="F:FAD binding"/>
    <property type="evidence" value="ECO:0007669"/>
    <property type="project" value="InterPro"/>
</dbReference>
<dbReference type="InterPro" id="IPR016166">
    <property type="entry name" value="FAD-bd_PCMH"/>
</dbReference>
<protein>
    <recommendedName>
        <fullName evidence="6">FAD-binding PCMH-type domain-containing protein</fullName>
    </recommendedName>
</protein>
<evidence type="ECO:0000256" key="5">
    <source>
        <dbReference type="SAM" id="SignalP"/>
    </source>
</evidence>
<dbReference type="InterPro" id="IPR050416">
    <property type="entry name" value="FAD-linked_Oxidoreductase"/>
</dbReference>
<dbReference type="InterPro" id="IPR016169">
    <property type="entry name" value="FAD-bd_PCMH_sub2"/>
</dbReference>
<dbReference type="PANTHER" id="PTHR42973:SF13">
    <property type="entry name" value="FAD-BINDING PCMH-TYPE DOMAIN-CONTAINING PROTEIN"/>
    <property type="match status" value="1"/>
</dbReference>
<dbReference type="Gene3D" id="3.30.465.10">
    <property type="match status" value="1"/>
</dbReference>
<dbReference type="InterPro" id="IPR036318">
    <property type="entry name" value="FAD-bd_PCMH-like_sf"/>
</dbReference>
<evidence type="ECO:0000256" key="1">
    <source>
        <dbReference type="ARBA" id="ARBA00005466"/>
    </source>
</evidence>
<feature type="signal peptide" evidence="5">
    <location>
        <begin position="1"/>
        <end position="21"/>
    </location>
</feature>
<evidence type="ECO:0000256" key="2">
    <source>
        <dbReference type="ARBA" id="ARBA00022630"/>
    </source>
</evidence>
<evidence type="ECO:0000256" key="4">
    <source>
        <dbReference type="ARBA" id="ARBA00023002"/>
    </source>
</evidence>
<dbReference type="Proteomes" id="UP000242287">
    <property type="component" value="Unassembled WGS sequence"/>
</dbReference>
<dbReference type="AlphaFoldDB" id="A0A2A9NIZ9"/>
<proteinExistence type="inferred from homology"/>
<evidence type="ECO:0000256" key="3">
    <source>
        <dbReference type="ARBA" id="ARBA00022827"/>
    </source>
</evidence>
<evidence type="ECO:0000313" key="7">
    <source>
        <dbReference type="EMBL" id="PFH48227.1"/>
    </source>
</evidence>
<dbReference type="Pfam" id="PF08031">
    <property type="entry name" value="BBE"/>
    <property type="match status" value="1"/>
</dbReference>
<evidence type="ECO:0000313" key="8">
    <source>
        <dbReference type="Proteomes" id="UP000242287"/>
    </source>
</evidence>
<keyword evidence="5" id="KW-0732">Signal</keyword>
<dbReference type="Gene3D" id="3.40.462.20">
    <property type="match status" value="1"/>
</dbReference>
<dbReference type="GO" id="GO:0016491">
    <property type="term" value="F:oxidoreductase activity"/>
    <property type="evidence" value="ECO:0007669"/>
    <property type="project" value="UniProtKB-KW"/>
</dbReference>
<feature type="chain" id="PRO_5013083549" description="FAD-binding PCMH-type domain-containing protein" evidence="5">
    <location>
        <begin position="22"/>
        <end position="490"/>
    </location>
</feature>
<comment type="similarity">
    <text evidence="1">Belongs to the oxygen-dependent FAD-linked oxidoreductase family.</text>
</comment>
<feature type="domain" description="FAD-binding PCMH-type" evidence="6">
    <location>
        <begin position="65"/>
        <end position="235"/>
    </location>
</feature>
<dbReference type="PANTHER" id="PTHR42973">
    <property type="entry name" value="BINDING OXIDOREDUCTASE, PUTATIVE (AFU_ORTHOLOGUE AFUA_1G17690)-RELATED"/>
    <property type="match status" value="1"/>
</dbReference>
<keyword evidence="2" id="KW-0285">Flavoprotein</keyword>
<keyword evidence="4" id="KW-0560">Oxidoreductase</keyword>
<dbReference type="PROSITE" id="PS51387">
    <property type="entry name" value="FAD_PCMH"/>
    <property type="match status" value="1"/>
</dbReference>
<keyword evidence="8" id="KW-1185">Reference proteome</keyword>
<dbReference type="InterPro" id="IPR006094">
    <property type="entry name" value="Oxid_FAD_bind_N"/>
</dbReference>
<reference evidence="7 8" key="1">
    <citation type="submission" date="2014-02" db="EMBL/GenBank/DDBJ databases">
        <title>Transposable element dynamics among asymbiotic and ectomycorrhizal Amanita fungi.</title>
        <authorList>
            <consortium name="DOE Joint Genome Institute"/>
            <person name="Hess J."/>
            <person name="Skrede I."/>
            <person name="Wolfe B."/>
            <person name="LaButti K."/>
            <person name="Ohm R.A."/>
            <person name="Grigoriev I.V."/>
            <person name="Pringle A."/>
        </authorList>
    </citation>
    <scope>NUCLEOTIDE SEQUENCE [LARGE SCALE GENOMIC DNA]</scope>
    <source>
        <strain evidence="7 8">SKay4041</strain>
    </source>
</reference>
<sequence>MFRLALLDAVVLAFFLHGSLAQLPPAVNYLGVCQRIEQEISPASEVFYPVSALYLKDNEHWASSSAQFSTCSVEPGTTEDLGKILRIVGKTRTPFGVKSGGHSTNPKFSSTEGVQIALFRFSEVTYDSQTKTAVIGSGLVFDDVYAQLEPYGVSVLGGRVTGIGVGGFLLGGGYSWQTNQYGLAIDSITAYELIKPNGEVVNVSEASDPELFFGLKGGFNNFGIVTRFTMKTIPQGPVWGGAITYLPFQIPDVSRALLNFASNNKDPKACLIGTYTSVAGQPLSTVILFYNDPNPPSGTFDSFLKIPSLLKDVSQRSVVSHIKSAPSNLTTGLRGVFHTVPLVDLTPKLLDTIFEESKDVSSNFLADNGISASYNVEPFHPTILTHGNSSSAYPPTRDKAFYPFNMYVAWLLETGDDANFEKIRQSADRIRKVAVEADPSIADAPLYPNYAIFDTPLEKMYGGNVDRLKALRSRVDPDNVMGLTGGFKFV</sequence>
<dbReference type="Gene3D" id="3.30.43.10">
    <property type="entry name" value="Uridine Diphospho-n-acetylenolpyruvylglucosamine Reductase, domain 2"/>
    <property type="match status" value="1"/>
</dbReference>
<dbReference type="InterPro" id="IPR016167">
    <property type="entry name" value="FAD-bd_PCMH_sub1"/>
</dbReference>
<gene>
    <name evidence="7" type="ORF">AMATHDRAFT_65924</name>
</gene>
<dbReference type="OrthoDB" id="2151789at2759"/>